<dbReference type="PATRIC" id="fig|1408254.3.peg.2533"/>
<dbReference type="STRING" id="1408254.T458_12810"/>
<dbReference type="SUPFAM" id="SSF53067">
    <property type="entry name" value="Actin-like ATPase domain"/>
    <property type="match status" value="2"/>
</dbReference>
<keyword evidence="5" id="KW-0597">Phosphoprotein</keyword>
<keyword evidence="15" id="KW-1185">Reference proteome</keyword>
<comment type="function">
    <text evidence="1">Acts as a chaperone.</text>
</comment>
<dbReference type="PROSITE" id="PS00329">
    <property type="entry name" value="HSP70_2"/>
    <property type="match status" value="1"/>
</dbReference>
<reference evidence="14 15" key="1">
    <citation type="journal article" date="2014" name="Genome Announc.">
        <title>Draft Genome Sequence of Brevibacillus panacihumi Strain W25, a Halotolerant Hydrocarbon-Degrading Bacterium.</title>
        <authorList>
            <person name="Wang X."/>
            <person name="Jin D."/>
            <person name="Zhou L."/>
            <person name="Wu L."/>
            <person name="An W."/>
            <person name="Chen Y."/>
            <person name="Zhao L."/>
        </authorList>
    </citation>
    <scope>NUCLEOTIDE SEQUENCE [LARGE SCALE GENOMIC DNA]</scope>
    <source>
        <strain evidence="14 15">W25</strain>
    </source>
</reference>
<protein>
    <recommendedName>
        <fullName evidence="3">Chaperone protein DnaK</fullName>
    </recommendedName>
    <alternativeName>
        <fullName evidence="4">Chaperone protein dnaK</fullName>
    </alternativeName>
    <alternativeName>
        <fullName evidence="12">HSP70</fullName>
    </alternativeName>
    <alternativeName>
        <fullName evidence="11">Heat shock 70 kDa protein</fullName>
    </alternativeName>
    <alternativeName>
        <fullName evidence="10">Heat shock protein 70</fullName>
    </alternativeName>
</protein>
<dbReference type="GO" id="GO:0005524">
    <property type="term" value="F:ATP binding"/>
    <property type="evidence" value="ECO:0007669"/>
    <property type="project" value="UniProtKB-KW"/>
</dbReference>
<keyword evidence="8" id="KW-0346">Stress response</keyword>
<evidence type="ECO:0000256" key="11">
    <source>
        <dbReference type="ARBA" id="ARBA00030945"/>
    </source>
</evidence>
<dbReference type="InterPro" id="IPR018181">
    <property type="entry name" value="Heat_shock_70_CS"/>
</dbReference>
<dbReference type="Proteomes" id="UP000017973">
    <property type="component" value="Unassembled WGS sequence"/>
</dbReference>
<proteinExistence type="inferred from homology"/>
<evidence type="ECO:0000256" key="8">
    <source>
        <dbReference type="ARBA" id="ARBA00023016"/>
    </source>
</evidence>
<comment type="similarity">
    <text evidence="2 13">Belongs to the heat shock protein 70 family.</text>
</comment>
<evidence type="ECO:0000256" key="12">
    <source>
        <dbReference type="ARBA" id="ARBA00033103"/>
    </source>
</evidence>
<keyword evidence="6 13" id="KW-0547">Nucleotide-binding</keyword>
<evidence type="ECO:0000313" key="15">
    <source>
        <dbReference type="Proteomes" id="UP000017973"/>
    </source>
</evidence>
<dbReference type="AlphaFoldDB" id="V6M8I8"/>
<sequence length="597" mass="68364">MKRYVGIDLGTTNSTISVAHLTVRGDIDSKTLEVKQVDEKGNNLTQDRTLPSVLYIDEQNNPYVGKFAKRMAGVYPKRVIREVKRYMGESVSWTMNGTDIRPEIVSSYVLKLLRAQVEEYYSGEKIKRVVITVPANFNFQQEQATRTAAVLAGFDKEQIHTIPEPTAALIDFLNEEKKLDATARRLRFDGKKKNLLVFDLGGGTCDVSILQVEERPDGGIDIQELSISQYTELGGIDFDKRVTQYLLQTKLLKNHLKLKTQEFMARYDDNVKLRLQENLLDFAEKAKTFFSTRIENQLRISNREYFDCKDEFNHLVYKEMLNDQLPEELVTLLSITKEEYDKVIEPLMYQEKAKAGHSNIEGPILNALKSAKLGEMKREDIDAVFLVGGMTFYPTIQERLFDIFDRRIKPIRTINPMHSVSRGAAVYHHMLDKIQIRSSDQLTKAEDSFIIPEVVVSNIVPNHIFIDVVGSDPVALLEKGTKLPFERLIEDKFFVTGPSDREDVNAMQLDLFTAESAKSLNMKKLKSAVINFKKPVKKNSKLVLKVVCNQEREVSVKAWLKEDETEVIDVNIGAHEFTDEEKDSIRNQLEKINQIKR</sequence>
<evidence type="ECO:0000256" key="1">
    <source>
        <dbReference type="ARBA" id="ARBA00002290"/>
    </source>
</evidence>
<evidence type="ECO:0000256" key="9">
    <source>
        <dbReference type="ARBA" id="ARBA00023186"/>
    </source>
</evidence>
<dbReference type="EMBL" id="AYJU01000016">
    <property type="protein sequence ID" value="EST54572.1"/>
    <property type="molecule type" value="Genomic_DNA"/>
</dbReference>
<keyword evidence="9" id="KW-0143">Chaperone</keyword>
<accession>V6M8I8</accession>
<dbReference type="Pfam" id="PF00012">
    <property type="entry name" value="HSP70"/>
    <property type="match status" value="1"/>
</dbReference>
<dbReference type="PANTHER" id="PTHR19375">
    <property type="entry name" value="HEAT SHOCK PROTEIN 70KDA"/>
    <property type="match status" value="1"/>
</dbReference>
<evidence type="ECO:0000256" key="13">
    <source>
        <dbReference type="RuleBase" id="RU003322"/>
    </source>
</evidence>
<dbReference type="GO" id="GO:0140662">
    <property type="term" value="F:ATP-dependent protein folding chaperone"/>
    <property type="evidence" value="ECO:0007669"/>
    <property type="project" value="InterPro"/>
</dbReference>
<evidence type="ECO:0000256" key="5">
    <source>
        <dbReference type="ARBA" id="ARBA00022553"/>
    </source>
</evidence>
<evidence type="ECO:0000256" key="2">
    <source>
        <dbReference type="ARBA" id="ARBA00007381"/>
    </source>
</evidence>
<name>V6M8I8_9BACL</name>
<keyword evidence="7 13" id="KW-0067">ATP-binding</keyword>
<dbReference type="HOGENOM" id="CLU_005965_2_4_9"/>
<organism evidence="14 15">
    <name type="scientific">Brevibacillus panacihumi W25</name>
    <dbReference type="NCBI Taxonomy" id="1408254"/>
    <lineage>
        <taxon>Bacteria</taxon>
        <taxon>Bacillati</taxon>
        <taxon>Bacillota</taxon>
        <taxon>Bacilli</taxon>
        <taxon>Bacillales</taxon>
        <taxon>Paenibacillaceae</taxon>
        <taxon>Brevibacillus</taxon>
    </lineage>
</organism>
<dbReference type="SUPFAM" id="SSF100920">
    <property type="entry name" value="Heat shock protein 70kD (HSP70), peptide-binding domain"/>
    <property type="match status" value="1"/>
</dbReference>
<dbReference type="PRINTS" id="PR00301">
    <property type="entry name" value="HEATSHOCK70"/>
</dbReference>
<dbReference type="Gene3D" id="3.90.640.10">
    <property type="entry name" value="Actin, Chain A, domain 4"/>
    <property type="match status" value="1"/>
</dbReference>
<dbReference type="InterPro" id="IPR013126">
    <property type="entry name" value="Hsp_70_fam"/>
</dbReference>
<dbReference type="PROSITE" id="PS00297">
    <property type="entry name" value="HSP70_1"/>
    <property type="match status" value="1"/>
</dbReference>
<dbReference type="FunFam" id="3.30.420.40:FF:000028">
    <property type="entry name" value="heat shock 70 kDa protein-like"/>
    <property type="match status" value="1"/>
</dbReference>
<dbReference type="eggNOG" id="COG0443">
    <property type="taxonomic scope" value="Bacteria"/>
</dbReference>
<comment type="caution">
    <text evidence="14">The sequence shown here is derived from an EMBL/GenBank/DDBJ whole genome shotgun (WGS) entry which is preliminary data.</text>
</comment>
<evidence type="ECO:0000313" key="14">
    <source>
        <dbReference type="EMBL" id="EST54572.1"/>
    </source>
</evidence>
<dbReference type="RefSeq" id="WP_023556488.1">
    <property type="nucleotide sequence ID" value="NZ_KI629782.1"/>
</dbReference>
<gene>
    <name evidence="14" type="ORF">T458_12810</name>
</gene>
<evidence type="ECO:0000256" key="6">
    <source>
        <dbReference type="ARBA" id="ARBA00022741"/>
    </source>
</evidence>
<dbReference type="Gene3D" id="3.30.420.40">
    <property type="match status" value="2"/>
</dbReference>
<evidence type="ECO:0000256" key="4">
    <source>
        <dbReference type="ARBA" id="ARBA00017249"/>
    </source>
</evidence>
<dbReference type="InterPro" id="IPR043129">
    <property type="entry name" value="ATPase_NBD"/>
</dbReference>
<evidence type="ECO:0000256" key="7">
    <source>
        <dbReference type="ARBA" id="ARBA00022840"/>
    </source>
</evidence>
<evidence type="ECO:0000256" key="3">
    <source>
        <dbReference type="ARBA" id="ARBA00014415"/>
    </source>
</evidence>
<dbReference type="InterPro" id="IPR029047">
    <property type="entry name" value="HSP70_peptide-bd_sf"/>
</dbReference>
<evidence type="ECO:0000256" key="10">
    <source>
        <dbReference type="ARBA" id="ARBA00030019"/>
    </source>
</evidence>